<comment type="caution">
    <text evidence="1">The sequence shown here is derived from an EMBL/GenBank/DDBJ whole genome shotgun (WGS) entry which is preliminary data.</text>
</comment>
<gene>
    <name evidence="1" type="ORF">UV68_C0028G0005</name>
</gene>
<dbReference type="Proteomes" id="UP000033980">
    <property type="component" value="Unassembled WGS sequence"/>
</dbReference>
<dbReference type="EMBL" id="LCFK01000028">
    <property type="protein sequence ID" value="KKS93053.1"/>
    <property type="molecule type" value="Genomic_DNA"/>
</dbReference>
<dbReference type="AlphaFoldDB" id="A0A0G1G280"/>
<name>A0A0G1G280_9BACT</name>
<sequence>MASLPTVGGDNGNWGTILNSYLQVEHSTNGTHVMGTGLVTENVNTVTSSGSSQTLPAPSTATISNITLSENCTITLPAATAGQSITVHSNLDYCSLALWSCSNTFSYCK</sequence>
<protein>
    <submittedName>
        <fullName evidence="1">Uncharacterized protein</fullName>
    </submittedName>
</protein>
<evidence type="ECO:0000313" key="2">
    <source>
        <dbReference type="Proteomes" id="UP000033980"/>
    </source>
</evidence>
<organism evidence="1 2">
    <name type="scientific">Candidatus Collierbacteria bacterium GW2011_GWC2_43_12</name>
    <dbReference type="NCBI Taxonomy" id="1618390"/>
    <lineage>
        <taxon>Bacteria</taxon>
        <taxon>Candidatus Collieribacteriota</taxon>
    </lineage>
</organism>
<reference evidence="1 2" key="1">
    <citation type="journal article" date="2015" name="Nature">
        <title>rRNA introns, odd ribosomes, and small enigmatic genomes across a large radiation of phyla.</title>
        <authorList>
            <person name="Brown C.T."/>
            <person name="Hug L.A."/>
            <person name="Thomas B.C."/>
            <person name="Sharon I."/>
            <person name="Castelle C.J."/>
            <person name="Singh A."/>
            <person name="Wilkins M.J."/>
            <person name="Williams K.H."/>
            <person name="Banfield J.F."/>
        </authorList>
    </citation>
    <scope>NUCLEOTIDE SEQUENCE [LARGE SCALE GENOMIC DNA]</scope>
</reference>
<accession>A0A0G1G280</accession>
<proteinExistence type="predicted"/>
<evidence type="ECO:0000313" key="1">
    <source>
        <dbReference type="EMBL" id="KKS93053.1"/>
    </source>
</evidence>